<comment type="caution">
    <text evidence="2">The sequence shown here is derived from an EMBL/GenBank/DDBJ whole genome shotgun (WGS) entry which is preliminary data.</text>
</comment>
<dbReference type="AlphaFoldDB" id="A0A9W7XDN7"/>
<gene>
    <name evidence="2" type="ORF">BS78_K155400</name>
</gene>
<organism evidence="2 3">
    <name type="scientific">Paspalum vaginatum</name>
    <name type="common">seashore paspalum</name>
    <dbReference type="NCBI Taxonomy" id="158149"/>
    <lineage>
        <taxon>Eukaryota</taxon>
        <taxon>Viridiplantae</taxon>
        <taxon>Streptophyta</taxon>
        <taxon>Embryophyta</taxon>
        <taxon>Tracheophyta</taxon>
        <taxon>Spermatophyta</taxon>
        <taxon>Magnoliopsida</taxon>
        <taxon>Liliopsida</taxon>
        <taxon>Poales</taxon>
        <taxon>Poaceae</taxon>
        <taxon>PACMAD clade</taxon>
        <taxon>Panicoideae</taxon>
        <taxon>Andropogonodae</taxon>
        <taxon>Paspaleae</taxon>
        <taxon>Paspalinae</taxon>
        <taxon>Paspalum</taxon>
    </lineage>
</organism>
<feature type="compositionally biased region" description="Low complexity" evidence="1">
    <location>
        <begin position="60"/>
        <end position="77"/>
    </location>
</feature>
<accession>A0A9W7XDN7</accession>
<evidence type="ECO:0000313" key="2">
    <source>
        <dbReference type="EMBL" id="KAJ1257240.1"/>
    </source>
</evidence>
<feature type="compositionally biased region" description="Low complexity" evidence="1">
    <location>
        <begin position="7"/>
        <end position="21"/>
    </location>
</feature>
<evidence type="ECO:0000313" key="3">
    <source>
        <dbReference type="Proteomes" id="UP001164776"/>
    </source>
</evidence>
<sequence length="250" mass="26519">MLRKIWARSCRPPARAAAAADPHPPPSPIQRCSGFPLPRGPGTSIHGSSADAQAGRRSGFPFPRAPASPSTAARATPQAGGRSGFPLPRAPASPSTAARATPQAVGRSGFPLPRAPGISIHRSAGDAASKRTRGKRACSRCPCTAHGECIRPMVTTRTPLRSLCWNAALGSHCRMDAPWLFDRMQVSIIKVIVMCKSISVVPDCKVDILTLKLLPPSSLLLHVNQSAYHVSDEMPGSVKSNNHGNHHPHK</sequence>
<evidence type="ECO:0000256" key="1">
    <source>
        <dbReference type="SAM" id="MobiDB-lite"/>
    </source>
</evidence>
<reference evidence="2 3" key="1">
    <citation type="submission" date="2022-10" db="EMBL/GenBank/DDBJ databases">
        <title>WGS assembly of Paspalum vaginatum 540-79.</title>
        <authorList>
            <person name="Sun G."/>
            <person name="Wase N."/>
            <person name="Shu S."/>
            <person name="Jenkins J."/>
            <person name="Zhou B."/>
            <person name="Torres-Rodriguez J."/>
            <person name="Chen C."/>
            <person name="Sandor L."/>
            <person name="Plott C."/>
            <person name="Yoshinga Y."/>
            <person name="Daum C."/>
            <person name="Qi P."/>
            <person name="Barry K."/>
            <person name="Lipzen A."/>
            <person name="Berry L."/>
            <person name="Pedersen C."/>
            <person name="Gottilla T."/>
            <person name="Foltz A."/>
            <person name="Yu H."/>
            <person name="O'Malley R."/>
            <person name="Zhang C."/>
            <person name="Devos K."/>
            <person name="Sigmon B."/>
            <person name="Yu B."/>
            <person name="Obata T."/>
            <person name="Schmutz J."/>
            <person name="Schnable J."/>
        </authorList>
    </citation>
    <scope>NUCLEOTIDE SEQUENCE [LARGE SCALE GENOMIC DNA]</scope>
    <source>
        <strain evidence="3">cv. 540-79</strain>
    </source>
</reference>
<protein>
    <submittedName>
        <fullName evidence="2">Uncharacterized protein</fullName>
    </submittedName>
</protein>
<feature type="region of interest" description="Disordered" evidence="1">
    <location>
        <begin position="1"/>
        <end position="131"/>
    </location>
</feature>
<feature type="compositionally biased region" description="Low complexity" evidence="1">
    <location>
        <begin position="90"/>
        <end position="102"/>
    </location>
</feature>
<name>A0A9W7XDN7_9POAL</name>
<keyword evidence="3" id="KW-1185">Reference proteome</keyword>
<proteinExistence type="predicted"/>
<dbReference type="Proteomes" id="UP001164776">
    <property type="component" value="Unassembled WGS sequence"/>
</dbReference>
<dbReference type="EMBL" id="MU629433">
    <property type="protein sequence ID" value="KAJ1257240.1"/>
    <property type="molecule type" value="Genomic_DNA"/>
</dbReference>